<dbReference type="FunFam" id="2.100.10.50:FF:000002">
    <property type="entry name" value="Multivesicular body subunit 12B"/>
    <property type="match status" value="1"/>
</dbReference>
<keyword evidence="4" id="KW-0967">Endosome</keyword>
<feature type="domain" description="UMA" evidence="8">
    <location>
        <begin position="196"/>
        <end position="244"/>
    </location>
</feature>
<dbReference type="GO" id="GO:0031902">
    <property type="term" value="C:late endosome membrane"/>
    <property type="evidence" value="ECO:0007669"/>
    <property type="project" value="UniProtKB-SubCell"/>
</dbReference>
<dbReference type="GO" id="GO:0015031">
    <property type="term" value="P:protein transport"/>
    <property type="evidence" value="ECO:0007669"/>
    <property type="project" value="UniProtKB-KW"/>
</dbReference>
<dbReference type="GO" id="GO:0042058">
    <property type="term" value="P:regulation of epidermal growth factor receptor signaling pathway"/>
    <property type="evidence" value="ECO:0007669"/>
    <property type="project" value="TreeGrafter"/>
</dbReference>
<evidence type="ECO:0000256" key="3">
    <source>
        <dbReference type="ARBA" id="ARBA00022448"/>
    </source>
</evidence>
<keyword evidence="11" id="KW-1185">Reference proteome</keyword>
<dbReference type="PROSITE" id="PS51497">
    <property type="entry name" value="UMA"/>
    <property type="match status" value="1"/>
</dbReference>
<evidence type="ECO:0000256" key="7">
    <source>
        <dbReference type="ARBA" id="ARBA00053101"/>
    </source>
</evidence>
<dbReference type="InterPro" id="IPR023341">
    <property type="entry name" value="MABP"/>
</dbReference>
<gene>
    <name evidence="10" type="ORF">DGYR_LOCUS7424</name>
</gene>
<reference evidence="10 11" key="1">
    <citation type="submission" date="2020-08" db="EMBL/GenBank/DDBJ databases">
        <authorList>
            <person name="Hejnol A."/>
        </authorList>
    </citation>
    <scope>NUCLEOTIDE SEQUENCE [LARGE SCALE GENOMIC DNA]</scope>
</reference>
<evidence type="ECO:0000256" key="6">
    <source>
        <dbReference type="ARBA" id="ARBA00023136"/>
    </source>
</evidence>
<evidence type="ECO:0000259" key="9">
    <source>
        <dbReference type="PROSITE" id="PS51498"/>
    </source>
</evidence>
<protein>
    <submittedName>
        <fullName evidence="10">DgyrCDS7779</fullName>
    </submittedName>
</protein>
<organism evidence="10 11">
    <name type="scientific">Dimorphilus gyrociliatus</name>
    <dbReference type="NCBI Taxonomy" id="2664684"/>
    <lineage>
        <taxon>Eukaryota</taxon>
        <taxon>Metazoa</taxon>
        <taxon>Spiralia</taxon>
        <taxon>Lophotrochozoa</taxon>
        <taxon>Annelida</taxon>
        <taxon>Polychaeta</taxon>
        <taxon>Polychaeta incertae sedis</taxon>
        <taxon>Dinophilidae</taxon>
        <taxon>Dimorphilus</taxon>
    </lineage>
</organism>
<dbReference type="OrthoDB" id="6021306at2759"/>
<dbReference type="PANTHER" id="PTHR31547:SF1">
    <property type="entry name" value="MULTIVESICULAR BODY SUBUNIT 12B"/>
    <property type="match status" value="1"/>
</dbReference>
<comment type="function">
    <text evidence="7">Component of the ESCRT-I complex, a regulator of vesicular trafficking process. Required for the sorting of endocytic ubiquitinated cargos into multivesicular bodies.</text>
</comment>
<proteinExistence type="inferred from homology"/>
<dbReference type="Gene3D" id="2.100.10.50">
    <property type="match status" value="1"/>
</dbReference>
<accession>A0A7I8VS72</accession>
<dbReference type="PANTHER" id="PTHR31547">
    <property type="entry name" value="MULTIVESICULAR BODY SUBUNIT 12B"/>
    <property type="match status" value="1"/>
</dbReference>
<evidence type="ECO:0000256" key="1">
    <source>
        <dbReference type="ARBA" id="ARBA00004633"/>
    </source>
</evidence>
<dbReference type="EMBL" id="CAJFCJ010000009">
    <property type="protein sequence ID" value="CAD5119139.1"/>
    <property type="molecule type" value="Genomic_DNA"/>
</dbReference>
<evidence type="ECO:0000259" key="8">
    <source>
        <dbReference type="PROSITE" id="PS51497"/>
    </source>
</evidence>
<keyword evidence="6" id="KW-0472">Membrane</keyword>
<keyword evidence="3" id="KW-0813">Transport</keyword>
<dbReference type="GO" id="GO:0046755">
    <property type="term" value="P:viral budding"/>
    <property type="evidence" value="ECO:0007669"/>
    <property type="project" value="TreeGrafter"/>
</dbReference>
<dbReference type="InterPro" id="IPR023340">
    <property type="entry name" value="UMA"/>
</dbReference>
<dbReference type="AlphaFoldDB" id="A0A7I8VS72"/>
<dbReference type="GO" id="GO:0019075">
    <property type="term" value="P:virus maturation"/>
    <property type="evidence" value="ECO:0007669"/>
    <property type="project" value="TreeGrafter"/>
</dbReference>
<comment type="caution">
    <text evidence="10">The sequence shown here is derived from an EMBL/GenBank/DDBJ whole genome shotgun (WGS) entry which is preliminary data.</text>
</comment>
<comment type="subcellular location">
    <subcellularLocation>
        <location evidence="1">Late endosome membrane</location>
        <topology evidence="1">Peripheral membrane protein</topology>
    </subcellularLocation>
</comment>
<sequence>MEQRLPITKIGIIEDKQKCPPDYDVLFYSSDRNEECDLMPDGFFKKSKRHLCITKQQAGFGQMNMVLADIAVQNDRERPPNGYSIIEYTMDTKEKATKKKQICVKVIPREATSAAICDICLLTKSKRAPVGYTLAGEINNVAICFKICELPPIQVTQTQSPTLPASLPTTNVKEELPMRQNDLQQASSSTAVYHPLSGVQFVLNAAFSSPLGLKSVYPPDIQSRTLVDINNEYQYPFAAERTALQI</sequence>
<evidence type="ECO:0000313" key="10">
    <source>
        <dbReference type="EMBL" id="CAD5119139.1"/>
    </source>
</evidence>
<evidence type="ECO:0000313" key="11">
    <source>
        <dbReference type="Proteomes" id="UP000549394"/>
    </source>
</evidence>
<evidence type="ECO:0000256" key="5">
    <source>
        <dbReference type="ARBA" id="ARBA00022927"/>
    </source>
</evidence>
<dbReference type="InterPro" id="IPR040297">
    <property type="entry name" value="MVB12B"/>
</dbReference>
<dbReference type="Pfam" id="PF10240">
    <property type="entry name" value="DUF2464"/>
    <property type="match status" value="1"/>
</dbReference>
<dbReference type="Proteomes" id="UP000549394">
    <property type="component" value="Unassembled WGS sequence"/>
</dbReference>
<keyword evidence="5" id="KW-0653">Protein transport</keyword>
<evidence type="ECO:0000256" key="2">
    <source>
        <dbReference type="ARBA" id="ARBA00010432"/>
    </source>
</evidence>
<dbReference type="PROSITE" id="PS51498">
    <property type="entry name" value="MABP"/>
    <property type="match status" value="1"/>
</dbReference>
<feature type="domain" description="MABP" evidence="9">
    <location>
        <begin position="4"/>
        <end position="149"/>
    </location>
</feature>
<evidence type="ECO:0000256" key="4">
    <source>
        <dbReference type="ARBA" id="ARBA00022753"/>
    </source>
</evidence>
<dbReference type="GO" id="GO:0000813">
    <property type="term" value="C:ESCRT I complex"/>
    <property type="evidence" value="ECO:0007669"/>
    <property type="project" value="InterPro"/>
</dbReference>
<name>A0A7I8VS72_9ANNE</name>
<dbReference type="InterPro" id="IPR018798">
    <property type="entry name" value="MVB12A/B"/>
</dbReference>
<comment type="similarity">
    <text evidence="2">Belongs to the MVB12 family.</text>
</comment>